<reference evidence="1" key="1">
    <citation type="submission" date="2021-06" db="EMBL/GenBank/DDBJ databases">
        <authorList>
            <person name="Hodson N. C."/>
            <person name="Mongue J. A."/>
            <person name="Jaron S. K."/>
        </authorList>
    </citation>
    <scope>NUCLEOTIDE SEQUENCE</scope>
</reference>
<keyword evidence="2" id="KW-1185">Reference proteome</keyword>
<comment type="caution">
    <text evidence="1">The sequence shown here is derived from an EMBL/GenBank/DDBJ whole genome shotgun (WGS) entry which is preliminary data.</text>
</comment>
<accession>A0A8J2LIB3</accession>
<proteinExistence type="predicted"/>
<evidence type="ECO:0000313" key="1">
    <source>
        <dbReference type="EMBL" id="CAG7833724.1"/>
    </source>
</evidence>
<evidence type="ECO:0000313" key="2">
    <source>
        <dbReference type="Proteomes" id="UP000708208"/>
    </source>
</evidence>
<dbReference type="AlphaFoldDB" id="A0A8J2LIB3"/>
<gene>
    <name evidence="1" type="ORF">AFUS01_LOCUS43312</name>
</gene>
<name>A0A8J2LIB3_9HEXA</name>
<sequence>MFSSKSKNYSQLTVMNKKGDRLVSRKDFEEEQNNNVSRVHSKESRRVWERIPGIQKVVRIFSGKSGMFAYTTELWDQNWEIGRRE</sequence>
<protein>
    <submittedName>
        <fullName evidence="1">Uncharacterized protein</fullName>
    </submittedName>
</protein>
<organism evidence="1 2">
    <name type="scientific">Allacma fusca</name>
    <dbReference type="NCBI Taxonomy" id="39272"/>
    <lineage>
        <taxon>Eukaryota</taxon>
        <taxon>Metazoa</taxon>
        <taxon>Ecdysozoa</taxon>
        <taxon>Arthropoda</taxon>
        <taxon>Hexapoda</taxon>
        <taxon>Collembola</taxon>
        <taxon>Symphypleona</taxon>
        <taxon>Sminthuridae</taxon>
        <taxon>Allacma</taxon>
    </lineage>
</organism>
<dbReference type="EMBL" id="CAJVCH010569996">
    <property type="protein sequence ID" value="CAG7833724.1"/>
    <property type="molecule type" value="Genomic_DNA"/>
</dbReference>
<dbReference type="Proteomes" id="UP000708208">
    <property type="component" value="Unassembled WGS sequence"/>
</dbReference>